<evidence type="ECO:0000313" key="2">
    <source>
        <dbReference type="Proteomes" id="UP000280104"/>
    </source>
</evidence>
<evidence type="ECO:0000313" key="1">
    <source>
        <dbReference type="EMBL" id="SPT19772.1"/>
    </source>
</evidence>
<sequence length="316" mass="35183">MAARVASSLARWRTMNVMRMDDVSWPAMRATMALSTISSSVSSRSPWPSVRPSRQVMRSLFRDALPLPCSSSAWLAFFFSRVIPWSTRRALPLALRLRLKAVNGRFTGTAHMPSIMRTKSPARASRTAPLSSPKSSAEMMSNVSRFMSGSTVTVARPAQFSSRWRRTSPSILPTYALSMSGRRNSSRAPRTRRWSAPWRSRMLFSPSIRCTDRGCRVESAPLKNRNLLAAGPASRTVGLPKRDSLDTGPYLSIRSCIHRLPPSPRMARRRPRLWPITGRPREPGGRLPGCVLLALARRWMATDEAVTTTSATAMAK</sequence>
<accession>A0A7H4LMD4</accession>
<reference evidence="1 2" key="1">
    <citation type="submission" date="2018-05" db="EMBL/GenBank/DDBJ databases">
        <authorList>
            <person name="Thind KAUR A."/>
        </authorList>
    </citation>
    <scope>NUCLEOTIDE SEQUENCE [LARGE SCALE GENOMIC DNA]</scope>
</reference>
<name>A0A7H4LMD4_WHEAT</name>
<gene>
    <name evidence="1" type="ORF">CAMPLR22A2D_LOCUS4397</name>
</gene>
<proteinExistence type="predicted"/>
<dbReference type="EMBL" id="LS480641">
    <property type="protein sequence ID" value="SPT19772.1"/>
    <property type="molecule type" value="Genomic_DNA"/>
</dbReference>
<dbReference type="AlphaFoldDB" id="A0A7H4LMD4"/>
<dbReference type="Proteomes" id="UP000280104">
    <property type="component" value="Chromosome II"/>
</dbReference>
<protein>
    <submittedName>
        <fullName evidence="1">Uncharacterized protein</fullName>
    </submittedName>
</protein>
<organism evidence="1 2">
    <name type="scientific">Triticum aestivum</name>
    <name type="common">Wheat</name>
    <dbReference type="NCBI Taxonomy" id="4565"/>
    <lineage>
        <taxon>Eukaryota</taxon>
        <taxon>Viridiplantae</taxon>
        <taxon>Streptophyta</taxon>
        <taxon>Embryophyta</taxon>
        <taxon>Tracheophyta</taxon>
        <taxon>Spermatophyta</taxon>
        <taxon>Magnoliopsida</taxon>
        <taxon>Liliopsida</taxon>
        <taxon>Poales</taxon>
        <taxon>Poaceae</taxon>
        <taxon>BOP clade</taxon>
        <taxon>Pooideae</taxon>
        <taxon>Triticodae</taxon>
        <taxon>Triticeae</taxon>
        <taxon>Triticinae</taxon>
        <taxon>Triticum</taxon>
    </lineage>
</organism>